<evidence type="ECO:0000313" key="2">
    <source>
        <dbReference type="EMBL" id="CAF9906364.1"/>
    </source>
</evidence>
<comment type="caution">
    <text evidence="2">The sequence shown here is derived from an EMBL/GenBank/DDBJ whole genome shotgun (WGS) entry which is preliminary data.</text>
</comment>
<gene>
    <name evidence="2" type="ORF">ALECFALPRED_002212</name>
</gene>
<accession>A0A8H3EH13</accession>
<keyword evidence="3" id="KW-1185">Reference proteome</keyword>
<protein>
    <submittedName>
        <fullName evidence="2">Uncharacterized protein</fullName>
    </submittedName>
</protein>
<feature type="compositionally biased region" description="Basic and acidic residues" evidence="1">
    <location>
        <begin position="159"/>
        <end position="170"/>
    </location>
</feature>
<dbReference type="OrthoDB" id="10342346at2759"/>
<dbReference type="EMBL" id="CAJPDR010000016">
    <property type="protein sequence ID" value="CAF9906364.1"/>
    <property type="molecule type" value="Genomic_DNA"/>
</dbReference>
<feature type="region of interest" description="Disordered" evidence="1">
    <location>
        <begin position="143"/>
        <end position="195"/>
    </location>
</feature>
<organism evidence="2 3">
    <name type="scientific">Alectoria fallacina</name>
    <dbReference type="NCBI Taxonomy" id="1903189"/>
    <lineage>
        <taxon>Eukaryota</taxon>
        <taxon>Fungi</taxon>
        <taxon>Dikarya</taxon>
        <taxon>Ascomycota</taxon>
        <taxon>Pezizomycotina</taxon>
        <taxon>Lecanoromycetes</taxon>
        <taxon>OSLEUM clade</taxon>
        <taxon>Lecanoromycetidae</taxon>
        <taxon>Lecanorales</taxon>
        <taxon>Lecanorineae</taxon>
        <taxon>Parmeliaceae</taxon>
        <taxon>Alectoria</taxon>
    </lineage>
</organism>
<proteinExistence type="predicted"/>
<name>A0A8H3EH13_9LECA</name>
<dbReference type="AlphaFoldDB" id="A0A8H3EH13"/>
<reference evidence="2" key="1">
    <citation type="submission" date="2021-03" db="EMBL/GenBank/DDBJ databases">
        <authorList>
            <person name="Tagirdzhanova G."/>
        </authorList>
    </citation>
    <scope>NUCLEOTIDE SEQUENCE</scope>
</reference>
<evidence type="ECO:0000256" key="1">
    <source>
        <dbReference type="SAM" id="MobiDB-lite"/>
    </source>
</evidence>
<sequence>MSSQHTTPNGPTTHHPNAKTPQPKETLPPGSISGKYRNENLPKPIHLYDAMYVLSREGNIWPHCEQDNGALGVYTSLENAKRAGDRWLRKPPGLHLDGFDSSEIRISEWKVSDKTRDWVKQKGEIGKGFLESRVVRIKKCKVRTDSSLPQEPEDDGGKDEEKKDQEQKDHEDDEQDDVKEKGDNSAVEGMKRLAV</sequence>
<feature type="region of interest" description="Disordered" evidence="1">
    <location>
        <begin position="1"/>
        <end position="39"/>
    </location>
</feature>
<dbReference type="Proteomes" id="UP000664203">
    <property type="component" value="Unassembled WGS sequence"/>
</dbReference>
<evidence type="ECO:0000313" key="3">
    <source>
        <dbReference type="Proteomes" id="UP000664203"/>
    </source>
</evidence>
<feature type="compositionally biased region" description="Low complexity" evidence="1">
    <location>
        <begin position="1"/>
        <end position="15"/>
    </location>
</feature>